<reference evidence="1 2" key="1">
    <citation type="journal article" date="2018" name="Mol. Biol. Evol.">
        <title>Broad Genomic Sampling Reveals a Smut Pathogenic Ancestry of the Fungal Clade Ustilaginomycotina.</title>
        <authorList>
            <person name="Kijpornyongpan T."/>
            <person name="Mondo S.J."/>
            <person name="Barry K."/>
            <person name="Sandor L."/>
            <person name="Lee J."/>
            <person name="Lipzen A."/>
            <person name="Pangilinan J."/>
            <person name="LaButti K."/>
            <person name="Hainaut M."/>
            <person name="Henrissat B."/>
            <person name="Grigoriev I.V."/>
            <person name="Spatafora J.W."/>
            <person name="Aime M.C."/>
        </authorList>
    </citation>
    <scope>NUCLEOTIDE SEQUENCE [LARGE SCALE GENOMIC DNA]</scope>
    <source>
        <strain evidence="1 2">SA 807</strain>
    </source>
</reference>
<accession>A0ACD0P124</accession>
<dbReference type="EMBL" id="KZ819824">
    <property type="protein sequence ID" value="PWN51690.1"/>
    <property type="molecule type" value="Genomic_DNA"/>
</dbReference>
<dbReference type="Proteomes" id="UP000245626">
    <property type="component" value="Unassembled WGS sequence"/>
</dbReference>
<sequence length="538" mass="57780">MPTITTPTRLASLAATLLSLSSQVGAVPAGLAESLFPSFSNNNLTHYLCLDTARTASASDGDALELSYPSSSDYSTLSTSYNPVFHYQPSLIALPDNEADVQAIVRCVSSAKGSQKISPKSGGHSYEAYHFGGADGFVVVDLINLQSISVDKAAKTARVGAGVRLGLLASTLNDQGFALPHGTCPYVGIGGHSTGGGYGLTSRNWGFLLDRIVSMEVVKADGSLVTVSPTENQDLFFALRGAGSNNFGMITSFTLDLEPAPKSVINFSYSYKTNSDCAHALVALQTLALSPDPNVGFPAELGGELLIAGQSSGNACSLSGQHIGATKSSHQAVISRLDAKTNPRGVYRVGSSVQSFNWIDSLKNIMGDLDTSQPYQDHEQFYAKSLVQPPEAKYTYETALKLVEKLDGYANLEGTGNSISFAFLGPTSYPWTKGDAKGESSFNSHKALFINQFYSYDFPTSNDRGQQDRVYAAFDDLVQTARSSSPNANWSAYVNYIDRRLQDWGKAYYGSQVDRLKEIKKVHDPDNIFDFPQGISHA</sequence>
<keyword evidence="2" id="KW-1185">Reference proteome</keyword>
<name>A0ACD0P124_9BASI</name>
<protein>
    <submittedName>
        <fullName evidence="1">FAD-binding domain-containing protein</fullName>
    </submittedName>
</protein>
<organism evidence="1 2">
    <name type="scientific">Violaceomyces palustris</name>
    <dbReference type="NCBI Taxonomy" id="1673888"/>
    <lineage>
        <taxon>Eukaryota</taxon>
        <taxon>Fungi</taxon>
        <taxon>Dikarya</taxon>
        <taxon>Basidiomycota</taxon>
        <taxon>Ustilaginomycotina</taxon>
        <taxon>Ustilaginomycetes</taxon>
        <taxon>Violaceomycetales</taxon>
        <taxon>Violaceomycetaceae</taxon>
        <taxon>Violaceomyces</taxon>
    </lineage>
</organism>
<proteinExistence type="predicted"/>
<evidence type="ECO:0000313" key="1">
    <source>
        <dbReference type="EMBL" id="PWN51690.1"/>
    </source>
</evidence>
<evidence type="ECO:0000313" key="2">
    <source>
        <dbReference type="Proteomes" id="UP000245626"/>
    </source>
</evidence>
<gene>
    <name evidence="1" type="ORF">IE53DRAFT_373955</name>
</gene>